<evidence type="ECO:0000313" key="1">
    <source>
        <dbReference type="EMBL" id="SPO63943.1"/>
    </source>
</evidence>
<comment type="caution">
    <text evidence="1">The sequence shown here is derived from an EMBL/GenBank/DDBJ whole genome shotgun (WGS) entry which is preliminary data.</text>
</comment>
<evidence type="ECO:0000313" key="2">
    <source>
        <dbReference type="Proteomes" id="UP000294335"/>
    </source>
</evidence>
<dbReference type="RefSeq" id="WP_133975832.1">
    <property type="nucleotide sequence ID" value="NZ_OPYN01000224.1"/>
</dbReference>
<name>A0AAQ1PDJ2_9PSED</name>
<gene>
    <name evidence="1" type="ORF">JV551A3_V1_2240176</name>
</gene>
<dbReference type="EMBL" id="OPYN01000224">
    <property type="protein sequence ID" value="SPO63943.1"/>
    <property type="molecule type" value="Genomic_DNA"/>
</dbReference>
<accession>A0AAQ1PDJ2</accession>
<organism evidence="1 2">
    <name type="scientific">Pseudomonas inefficax</name>
    <dbReference type="NCBI Taxonomy" id="2078786"/>
    <lineage>
        <taxon>Bacteria</taxon>
        <taxon>Pseudomonadati</taxon>
        <taxon>Pseudomonadota</taxon>
        <taxon>Gammaproteobacteria</taxon>
        <taxon>Pseudomonadales</taxon>
        <taxon>Pseudomonadaceae</taxon>
        <taxon>Pseudomonas</taxon>
    </lineage>
</organism>
<sequence>MAEFNIDKISLFAEQGKVSANLYVASGGFRSYVVVDKTVIKALHTALVTIAHNDSYQIVATTDESASPFVLTELRIDN</sequence>
<reference evidence="1 2" key="1">
    <citation type="submission" date="2018-02" db="EMBL/GenBank/DDBJ databases">
        <authorList>
            <person name="Dubost A."/>
        </authorList>
    </citation>
    <scope>NUCLEOTIDE SEQUENCE [LARGE SCALE GENOMIC DNA]</scope>
    <source>
        <strain evidence="2">JV551A3</strain>
    </source>
</reference>
<keyword evidence="2" id="KW-1185">Reference proteome</keyword>
<dbReference type="AlphaFoldDB" id="A0AAQ1PDJ2"/>
<proteinExistence type="predicted"/>
<protein>
    <submittedName>
        <fullName evidence="1">Uncharacterized protein</fullName>
    </submittedName>
</protein>
<dbReference type="Proteomes" id="UP000294335">
    <property type="component" value="Unassembled WGS sequence"/>
</dbReference>